<organism evidence="5 6">
    <name type="scientific">Temnothorax curvispinosus</name>
    <dbReference type="NCBI Taxonomy" id="300111"/>
    <lineage>
        <taxon>Eukaryota</taxon>
        <taxon>Metazoa</taxon>
        <taxon>Ecdysozoa</taxon>
        <taxon>Arthropoda</taxon>
        <taxon>Hexapoda</taxon>
        <taxon>Insecta</taxon>
        <taxon>Pterygota</taxon>
        <taxon>Neoptera</taxon>
        <taxon>Endopterygota</taxon>
        <taxon>Hymenoptera</taxon>
        <taxon>Apocrita</taxon>
        <taxon>Aculeata</taxon>
        <taxon>Formicoidea</taxon>
        <taxon>Formicidae</taxon>
        <taxon>Myrmicinae</taxon>
        <taxon>Temnothorax</taxon>
    </lineage>
</organism>
<accession>A0A6J1PCQ3</accession>
<dbReference type="InterPro" id="IPR001611">
    <property type="entry name" value="Leu-rich_rpt"/>
</dbReference>
<name>A0A6J1PCQ3_9HYME</name>
<dbReference type="PANTHER" id="PTHR45712">
    <property type="entry name" value="AGAP008170-PA"/>
    <property type="match status" value="1"/>
</dbReference>
<keyword evidence="4" id="KW-0732">Signal</keyword>
<evidence type="ECO:0000256" key="2">
    <source>
        <dbReference type="ARBA" id="ARBA00022737"/>
    </source>
</evidence>
<dbReference type="OrthoDB" id="8023798at2759"/>
<keyword evidence="5" id="KW-1185">Reference proteome</keyword>
<dbReference type="Gene3D" id="3.80.10.10">
    <property type="entry name" value="Ribonuclease Inhibitor"/>
    <property type="match status" value="4"/>
</dbReference>
<sequence length="501" mass="57320">MMVLGYKFTIFLVFTTVYVAKTQDNHGISLYDFKTHTLFPKDDEGNTRLPYTYTSTVPPIFRGPVCPRHSHIFSFSNVGLQKIGRDFINSNDIINLRLDDNNISDISPFAFRNMRNLQYLDLSGNKIPKEKLLSLTGNEKLEVLIIDNNRDSHNPVTNTLIEYEVFSNLKYLHLCNSQLGNFQVPFQLATPILTHLYLNNNSISSSDVVFENIPATLTHLHLKKNLIDRVKQGKLRNLRELIMDDNAITQVCFEDCEDKSISLKDAVLLQNLSLANNLISEISPDAFSDTRHLSILDLSGNKITDVPKNTFNNTISITALSLANNTLATVPDVCPMFRLRTLDLSENRISAILSGTFCPYLSSLEYLYLSNNAITTIQFRAFHNLQKLKYLDLSGNRLRELPMNWGYTLFIQELHLERNNFTELDNISLINLKELTNVYLDENPMPILRAESFRSLPGHLRVHLKNMRVEDKCAQCQCDNDEEEGDNEDDNHNNYNDDNSI</sequence>
<dbReference type="AlphaFoldDB" id="A0A6J1PCQ3"/>
<feature type="compositionally biased region" description="Acidic residues" evidence="3">
    <location>
        <begin position="479"/>
        <end position="489"/>
    </location>
</feature>
<feature type="region of interest" description="Disordered" evidence="3">
    <location>
        <begin position="479"/>
        <end position="501"/>
    </location>
</feature>
<feature type="chain" id="PRO_5026677392" evidence="4">
    <location>
        <begin position="23"/>
        <end position="501"/>
    </location>
</feature>
<dbReference type="SMART" id="SM00369">
    <property type="entry name" value="LRR_TYP"/>
    <property type="match status" value="9"/>
</dbReference>
<dbReference type="PROSITE" id="PS51450">
    <property type="entry name" value="LRR"/>
    <property type="match status" value="6"/>
</dbReference>
<dbReference type="SUPFAM" id="SSF52058">
    <property type="entry name" value="L domain-like"/>
    <property type="match status" value="1"/>
</dbReference>
<proteinExistence type="predicted"/>
<dbReference type="SMART" id="SM00365">
    <property type="entry name" value="LRR_SD22"/>
    <property type="match status" value="5"/>
</dbReference>
<keyword evidence="1" id="KW-0433">Leucine-rich repeat</keyword>
<dbReference type="InterPro" id="IPR050333">
    <property type="entry name" value="SLRP"/>
</dbReference>
<dbReference type="GO" id="GO:0005615">
    <property type="term" value="C:extracellular space"/>
    <property type="evidence" value="ECO:0007669"/>
    <property type="project" value="TreeGrafter"/>
</dbReference>
<dbReference type="Pfam" id="PF13855">
    <property type="entry name" value="LRR_8"/>
    <property type="match status" value="3"/>
</dbReference>
<evidence type="ECO:0000313" key="6">
    <source>
        <dbReference type="RefSeq" id="XP_024867243.1"/>
    </source>
</evidence>
<keyword evidence="2" id="KW-0677">Repeat</keyword>
<dbReference type="Proteomes" id="UP000504618">
    <property type="component" value="Unplaced"/>
</dbReference>
<dbReference type="GeneID" id="112451662"/>
<feature type="signal peptide" evidence="4">
    <location>
        <begin position="1"/>
        <end position="22"/>
    </location>
</feature>
<dbReference type="InterPro" id="IPR032675">
    <property type="entry name" value="LRR_dom_sf"/>
</dbReference>
<dbReference type="PRINTS" id="PR00019">
    <property type="entry name" value="LEURICHRPT"/>
</dbReference>
<protein>
    <submittedName>
        <fullName evidence="6">Slit homolog 1 protein-like</fullName>
    </submittedName>
</protein>
<dbReference type="PANTHER" id="PTHR45712:SF22">
    <property type="entry name" value="INSULIN-LIKE GROWTH FACTOR-BINDING PROTEIN COMPLEX ACID LABILE SUBUNIT"/>
    <property type="match status" value="1"/>
</dbReference>
<evidence type="ECO:0000256" key="3">
    <source>
        <dbReference type="SAM" id="MobiDB-lite"/>
    </source>
</evidence>
<evidence type="ECO:0000256" key="4">
    <source>
        <dbReference type="SAM" id="SignalP"/>
    </source>
</evidence>
<reference evidence="6" key="1">
    <citation type="submission" date="2025-08" db="UniProtKB">
        <authorList>
            <consortium name="RefSeq"/>
        </authorList>
    </citation>
    <scope>IDENTIFICATION</scope>
    <source>
        <tissue evidence="6">Whole body</tissue>
    </source>
</reference>
<evidence type="ECO:0000313" key="5">
    <source>
        <dbReference type="Proteomes" id="UP000504618"/>
    </source>
</evidence>
<dbReference type="RefSeq" id="XP_024867243.1">
    <property type="nucleotide sequence ID" value="XM_025011475.1"/>
</dbReference>
<gene>
    <name evidence="6" type="primary">LOC112451662</name>
</gene>
<evidence type="ECO:0000256" key="1">
    <source>
        <dbReference type="ARBA" id="ARBA00022614"/>
    </source>
</evidence>
<dbReference type="InterPro" id="IPR003591">
    <property type="entry name" value="Leu-rich_rpt_typical-subtyp"/>
</dbReference>